<dbReference type="GO" id="GO:0043842">
    <property type="term" value="F:Kdo transferase activity"/>
    <property type="evidence" value="ECO:0007669"/>
    <property type="project" value="UniProtKB-EC"/>
</dbReference>
<evidence type="ECO:0000256" key="7">
    <source>
        <dbReference type="PIRSR" id="PIRSR639901-1"/>
    </source>
</evidence>
<evidence type="ECO:0000313" key="11">
    <source>
        <dbReference type="EMBL" id="HIV04356.1"/>
    </source>
</evidence>
<evidence type="ECO:0000256" key="2">
    <source>
        <dbReference type="ARBA" id="ARBA00012621"/>
    </source>
</evidence>
<keyword evidence="9" id="KW-0448">Lipopolysaccharide biosynthesis</keyword>
<keyword evidence="9" id="KW-0812">Transmembrane</keyword>
<comment type="pathway">
    <text evidence="1 9">Bacterial outer membrane biogenesis; LPS core biosynthesis.</text>
</comment>
<keyword evidence="4 9" id="KW-0808">Transferase</keyword>
<dbReference type="Pfam" id="PF04413">
    <property type="entry name" value="Glycos_transf_N"/>
    <property type="match status" value="1"/>
</dbReference>
<dbReference type="PANTHER" id="PTHR42755:SF1">
    <property type="entry name" value="3-DEOXY-D-MANNO-OCTULOSONIC ACID TRANSFERASE, MITOCHONDRIAL-RELATED"/>
    <property type="match status" value="1"/>
</dbReference>
<proteinExistence type="inferred from homology"/>
<comment type="catalytic activity">
    <reaction evidence="6 9">
        <text>lipid IVA (E. coli) + CMP-3-deoxy-beta-D-manno-octulosonate = alpha-Kdo-(2-&gt;6)-lipid IVA (E. coli) + CMP + H(+)</text>
        <dbReference type="Rhea" id="RHEA:28066"/>
        <dbReference type="ChEBI" id="CHEBI:15378"/>
        <dbReference type="ChEBI" id="CHEBI:58603"/>
        <dbReference type="ChEBI" id="CHEBI:60364"/>
        <dbReference type="ChEBI" id="CHEBI:60377"/>
        <dbReference type="ChEBI" id="CHEBI:85987"/>
        <dbReference type="EC" id="2.4.99.12"/>
    </reaction>
</comment>
<dbReference type="GO" id="GO:0005886">
    <property type="term" value="C:plasma membrane"/>
    <property type="evidence" value="ECO:0007669"/>
    <property type="project" value="UniProtKB-SubCell"/>
</dbReference>
<organism evidence="11 12">
    <name type="scientific">Candidatus Spyradosoma merdigallinarum</name>
    <dbReference type="NCBI Taxonomy" id="2840950"/>
    <lineage>
        <taxon>Bacteria</taxon>
        <taxon>Pseudomonadati</taxon>
        <taxon>Verrucomicrobiota</taxon>
        <taxon>Opitutia</taxon>
        <taxon>Opitutia incertae sedis</taxon>
        <taxon>Candidatus Spyradosoma</taxon>
    </lineage>
</organism>
<evidence type="ECO:0000256" key="1">
    <source>
        <dbReference type="ARBA" id="ARBA00004713"/>
    </source>
</evidence>
<reference evidence="11" key="2">
    <citation type="journal article" date="2021" name="PeerJ">
        <title>Extensive microbial diversity within the chicken gut microbiome revealed by metagenomics and culture.</title>
        <authorList>
            <person name="Gilroy R."/>
            <person name="Ravi A."/>
            <person name="Getino M."/>
            <person name="Pursley I."/>
            <person name="Horton D.L."/>
            <person name="Alikhan N.F."/>
            <person name="Baker D."/>
            <person name="Gharbi K."/>
            <person name="Hall N."/>
            <person name="Watson M."/>
            <person name="Adriaenssens E.M."/>
            <person name="Foster-Nyarko E."/>
            <person name="Jarju S."/>
            <person name="Secka A."/>
            <person name="Antonio M."/>
            <person name="Oren A."/>
            <person name="Chaudhuri R.R."/>
            <person name="La Ragione R."/>
            <person name="Hildebrand F."/>
            <person name="Pallen M.J."/>
        </authorList>
    </citation>
    <scope>NUCLEOTIDE SEQUENCE</scope>
    <source>
        <strain evidence="11">10669</strain>
    </source>
</reference>
<comment type="caution">
    <text evidence="11">The sequence shown here is derived from an EMBL/GenBank/DDBJ whole genome shotgun (WGS) entry which is preliminary data.</text>
</comment>
<dbReference type="GO" id="GO:0009245">
    <property type="term" value="P:lipid A biosynthetic process"/>
    <property type="evidence" value="ECO:0007669"/>
    <property type="project" value="TreeGrafter"/>
</dbReference>
<comment type="function">
    <text evidence="9">Involved in lipopolysaccharide (LPS) biosynthesis. Catalyzes the transfer of 3-deoxy-D-manno-octulosonate (Kdo) residue(s) from CMP-Kdo to lipid IV(A), the tetraacyldisaccharide-1,4'-bisphosphate precursor of lipid A.</text>
</comment>
<dbReference type="Proteomes" id="UP000886812">
    <property type="component" value="Unassembled WGS sequence"/>
</dbReference>
<dbReference type="AlphaFoldDB" id="A0A9D1NK62"/>
<protein>
    <recommendedName>
        <fullName evidence="3 9">3-deoxy-D-manno-octulosonic acid transferase</fullName>
        <shortName evidence="9">Kdo transferase</shortName>
        <ecNumber evidence="2 9">2.4.99.12</ecNumber>
    </recommendedName>
    <alternativeName>
        <fullName evidence="5 9">Lipid IV(A) 3-deoxy-D-manno-octulosonic acid transferase</fullName>
    </alternativeName>
</protein>
<comment type="subcellular location">
    <subcellularLocation>
        <location evidence="9">Cell membrane</location>
    </subcellularLocation>
</comment>
<evidence type="ECO:0000256" key="9">
    <source>
        <dbReference type="RuleBase" id="RU365103"/>
    </source>
</evidence>
<evidence type="ECO:0000259" key="10">
    <source>
        <dbReference type="Pfam" id="PF04413"/>
    </source>
</evidence>
<dbReference type="SUPFAM" id="SSF53756">
    <property type="entry name" value="UDP-Glycosyltransferase/glycogen phosphorylase"/>
    <property type="match status" value="1"/>
</dbReference>
<reference evidence="11" key="1">
    <citation type="submission" date="2020-10" db="EMBL/GenBank/DDBJ databases">
        <authorList>
            <person name="Gilroy R."/>
        </authorList>
    </citation>
    <scope>NUCLEOTIDE SEQUENCE</scope>
    <source>
        <strain evidence="11">10669</strain>
    </source>
</reference>
<dbReference type="EMBL" id="DVOG01000113">
    <property type="protein sequence ID" value="HIV04356.1"/>
    <property type="molecule type" value="Genomic_DNA"/>
</dbReference>
<evidence type="ECO:0000256" key="3">
    <source>
        <dbReference type="ARBA" id="ARBA00019077"/>
    </source>
</evidence>
<dbReference type="Gene3D" id="3.40.50.2000">
    <property type="entry name" value="Glycogen Phosphorylase B"/>
    <property type="match status" value="1"/>
</dbReference>
<dbReference type="GO" id="GO:0009244">
    <property type="term" value="P:lipopolysaccharide core region biosynthetic process"/>
    <property type="evidence" value="ECO:0007669"/>
    <property type="project" value="UniProtKB-UniRule"/>
</dbReference>
<dbReference type="InterPro" id="IPR038107">
    <property type="entry name" value="Glycos_transf_N_sf"/>
</dbReference>
<sequence length="437" mass="48378">MIWIYRILFLPLFLISCPYYFGRMIRRGGYAKDFSHRFGCVPALPPRRAGTHRLWIQAVSVGETEAVVPLLRAFKERGDVEVVLTTTTSTAYKIIREKYADLVTAYACFPMDFLPFSAKAWRRFDPSAAVLMEGELWPEHIAQARSRGVPVFVVNARLSDRSFRRWRASGFIARRLLAQIDFFCAGTRNDFARFRALGVPAEKIALTGNMKFDAAAGDAFGKADAAALKKELGFPPDAPVLLGSSTWPGEEAMLLETFALARERIPDLRLLICPRHAERRAEIVALLEKTAWRWFLRSRTKPEDVPVAADVCVADTTGELRRLTHLAQLAFVGKSLPPNNGGQTPIECAAVGVPAVYGPAMTNFKDVCRSLEDCGAAVKVRDAAAAREKLLALLADPAARAEMSRAAQTWHRGNQGATARVVSFFESVFSGERARGK</sequence>
<evidence type="ECO:0000256" key="6">
    <source>
        <dbReference type="ARBA" id="ARBA00049183"/>
    </source>
</evidence>
<gene>
    <name evidence="11" type="ORF">IAC75_04300</name>
</gene>
<name>A0A9D1NK62_9BACT</name>
<dbReference type="EC" id="2.4.99.12" evidence="2 9"/>
<dbReference type="PANTHER" id="PTHR42755">
    <property type="entry name" value="3-DEOXY-MANNO-OCTULOSONATE CYTIDYLYLTRANSFERASE"/>
    <property type="match status" value="1"/>
</dbReference>
<dbReference type="InterPro" id="IPR007507">
    <property type="entry name" value="Glycos_transf_N"/>
</dbReference>
<feature type="site" description="Transition state stabilizer" evidence="8">
    <location>
        <position position="133"/>
    </location>
</feature>
<feature type="site" description="Transition state stabilizer" evidence="8">
    <location>
        <position position="211"/>
    </location>
</feature>
<dbReference type="PROSITE" id="PS51257">
    <property type="entry name" value="PROKAR_LIPOPROTEIN"/>
    <property type="match status" value="1"/>
</dbReference>
<feature type="domain" description="3-deoxy-D-manno-octulosonic-acid transferase N-terminal" evidence="10">
    <location>
        <begin position="33"/>
        <end position="214"/>
    </location>
</feature>
<evidence type="ECO:0000256" key="4">
    <source>
        <dbReference type="ARBA" id="ARBA00022679"/>
    </source>
</evidence>
<evidence type="ECO:0000313" key="12">
    <source>
        <dbReference type="Proteomes" id="UP000886812"/>
    </source>
</evidence>
<dbReference type="InterPro" id="IPR039901">
    <property type="entry name" value="Kdotransferase"/>
</dbReference>
<evidence type="ECO:0000256" key="8">
    <source>
        <dbReference type="PIRSR" id="PIRSR639901-2"/>
    </source>
</evidence>
<comment type="similarity">
    <text evidence="9">Belongs to the glycosyltransferase group 1 family.</text>
</comment>
<keyword evidence="9" id="KW-1133">Transmembrane helix</keyword>
<feature type="active site" description="Proton acceptor" evidence="7">
    <location>
        <position position="63"/>
    </location>
</feature>
<feature type="transmembrane region" description="Helical" evidence="9">
    <location>
        <begin position="6"/>
        <end position="22"/>
    </location>
</feature>
<evidence type="ECO:0000256" key="5">
    <source>
        <dbReference type="ARBA" id="ARBA00031445"/>
    </source>
</evidence>
<keyword evidence="9" id="KW-1003">Cell membrane</keyword>
<keyword evidence="9" id="KW-0472">Membrane</keyword>
<accession>A0A9D1NK62</accession>
<dbReference type="Gene3D" id="3.40.50.11720">
    <property type="entry name" value="3-Deoxy-D-manno-octulosonic-acid transferase, N-terminal domain"/>
    <property type="match status" value="1"/>
</dbReference>